<dbReference type="PANTHER" id="PTHR32208">
    <property type="entry name" value="SECRETED PROTEIN-RELATED"/>
    <property type="match status" value="1"/>
</dbReference>
<organism evidence="4 5">
    <name type="scientific">Psilocybe cyanescens</name>
    <dbReference type="NCBI Taxonomy" id="93625"/>
    <lineage>
        <taxon>Eukaryota</taxon>
        <taxon>Fungi</taxon>
        <taxon>Dikarya</taxon>
        <taxon>Basidiomycota</taxon>
        <taxon>Agaricomycotina</taxon>
        <taxon>Agaricomycetes</taxon>
        <taxon>Agaricomycetidae</taxon>
        <taxon>Agaricales</taxon>
        <taxon>Agaricineae</taxon>
        <taxon>Strophariaceae</taxon>
        <taxon>Psilocybe</taxon>
    </lineage>
</organism>
<evidence type="ECO:0000256" key="2">
    <source>
        <dbReference type="SAM" id="SignalP"/>
    </source>
</evidence>
<feature type="domain" description="WSC" evidence="3">
    <location>
        <begin position="399"/>
        <end position="509"/>
    </location>
</feature>
<dbReference type="SMART" id="SM00321">
    <property type="entry name" value="WSC"/>
    <property type="match status" value="4"/>
</dbReference>
<keyword evidence="5" id="KW-1185">Reference proteome</keyword>
<proteinExistence type="predicted"/>
<dbReference type="InParanoid" id="A0A409XC85"/>
<dbReference type="Proteomes" id="UP000283269">
    <property type="component" value="Unassembled WGS sequence"/>
</dbReference>
<dbReference type="InterPro" id="IPR011043">
    <property type="entry name" value="Gal_Oxase/kelch_b-propeller"/>
</dbReference>
<feature type="signal peptide" evidence="2">
    <location>
        <begin position="1"/>
        <end position="21"/>
    </location>
</feature>
<dbReference type="OrthoDB" id="2019572at2759"/>
<accession>A0A409XC85</accession>
<comment type="caution">
    <text evidence="4">The sequence shown here is derived from an EMBL/GenBank/DDBJ whole genome shotgun (WGS) entry which is preliminary data.</text>
</comment>
<dbReference type="Pfam" id="PF09118">
    <property type="entry name" value="GO-like_E_set"/>
    <property type="match status" value="1"/>
</dbReference>
<dbReference type="PANTHER" id="PTHR32208:SF105">
    <property type="entry name" value="COPPER RADICAL OXIDASE"/>
    <property type="match status" value="1"/>
</dbReference>
<dbReference type="Gene3D" id="2.60.40.10">
    <property type="entry name" value="Immunoglobulins"/>
    <property type="match status" value="1"/>
</dbReference>
<dbReference type="Pfam" id="PF07250">
    <property type="entry name" value="Glyoxal_oxid_N"/>
    <property type="match status" value="1"/>
</dbReference>
<gene>
    <name evidence="4" type="ORF">CVT25_002111</name>
</gene>
<dbReference type="InterPro" id="IPR009880">
    <property type="entry name" value="Glyoxal_oxidase_N"/>
</dbReference>
<dbReference type="InterPro" id="IPR015202">
    <property type="entry name" value="GO-like_E_set"/>
</dbReference>
<dbReference type="Pfam" id="PF01822">
    <property type="entry name" value="WSC"/>
    <property type="match status" value="3"/>
</dbReference>
<evidence type="ECO:0000313" key="4">
    <source>
        <dbReference type="EMBL" id="PPQ88365.1"/>
    </source>
</evidence>
<dbReference type="InterPro" id="IPR013783">
    <property type="entry name" value="Ig-like_fold"/>
</dbReference>
<dbReference type="STRING" id="93625.A0A409XC85"/>
<dbReference type="EMBL" id="NHYD01002089">
    <property type="protein sequence ID" value="PPQ88365.1"/>
    <property type="molecule type" value="Genomic_DNA"/>
</dbReference>
<evidence type="ECO:0000313" key="5">
    <source>
        <dbReference type="Proteomes" id="UP000283269"/>
    </source>
</evidence>
<feature type="chain" id="PRO_5019399862" description="WSC domain-containing protein" evidence="2">
    <location>
        <begin position="22"/>
        <end position="1060"/>
    </location>
</feature>
<feature type="domain" description="WSC" evidence="3">
    <location>
        <begin position="150"/>
        <end position="251"/>
    </location>
</feature>
<sequence>MGILDILSVSLAIAAIPLVHAEHIHIQHLQRRLAIPATLPKTWKFQACVLDNVNGAGRTLQGSSTTSPTMTIETCINFCDSAGFFFAGVEFADECYCGNAVTAPNATLSDCNMACAGNANEPCGAGNRLDVFWNGKTPPVPPQIVPSVGKWVSLGCFTDNVNGVGRTLANPTTPTGQVTIESCTTACFNAGFRLSGTEFAEYVLPFFYYNCASAITNGGVSAAATDCNMVCQGNSSEFCGGPNRLNVYNYTGTDLPVVTGGGGGGGGGGGTTALGVFPVLSGLPTGWAYNACWVDNAHGRAFVFQAPGSQTNTIQSCIAQCQAQNFTVAGTEFSDECYCGNTLVDGAAIASDPTTCNMGCAGNATQACGGPNRLSVYSSVKPLVALPVPSAMTTNLPGNWTYKGCLREPTANKMFPNQIIWIGNNTALACMNQCAAFGFTAAGVEVSLEPGNFDAHHRAFANPNYCGDISDVAANNGVFGAESECTTPCPGDPVHLCGDGNRLNTYFWNGVVNNWKTPSNIGRYEVSTTWCCALTFLGIGLIAGPTLPTVLRLVVPLIATLGINNKVTFLEKGGTGIPNATGAYELDLSLVNNFGKTWREMHIQTDVFCSGSVILPDKAGRQINVAGWAEESNFGVRLYTPSGFTGVNGTTDWEENVNELSLQRARWYPTAAVLSNGSILVMGGEIGSNSAPQPNLEILPKPAGGDTVIDLDFLLRTDPNNLYPFIIVLPSTNLFVGYFNEARILEPKNFNTIKELPNIPGNVNNFLAGRTYPLEGSAVPLPQHFPYTDPLQIFICGGSTNGAGDAIDNCVTIAPEAANPTWTLERMPSKRVMPNLVSLPDGTVFIVNGATQGYAGFGLANNPNLNAVLYDPTQPLGSRFSILNNTIVARMYHSEAILLPDGRILISGSDPQTNNPDGTVKYPEEFRVEVYIPPYLNQGLTPPNFTLTSNNWAYGSTNTITNVKFFQGPISKLKVSLVAATSSTHGNAMGARTIFPQFSCSGTTCTITAPPNAGVSPPGWHQLFLLDGPTPSHSQWVRIGGDPSQLGNWPNLPGFTVPGL</sequence>
<protein>
    <recommendedName>
        <fullName evidence="3">WSC domain-containing protein</fullName>
    </recommendedName>
</protein>
<keyword evidence="1 2" id="KW-0732">Signal</keyword>
<evidence type="ECO:0000256" key="1">
    <source>
        <dbReference type="ARBA" id="ARBA00022729"/>
    </source>
</evidence>
<feature type="domain" description="WSC" evidence="3">
    <location>
        <begin position="42"/>
        <end position="135"/>
    </location>
</feature>
<dbReference type="PROSITE" id="PS51212">
    <property type="entry name" value="WSC"/>
    <property type="match status" value="4"/>
</dbReference>
<dbReference type="InterPro" id="IPR002889">
    <property type="entry name" value="WSC_carb-bd"/>
</dbReference>
<dbReference type="SUPFAM" id="SSF50965">
    <property type="entry name" value="Galactose oxidase, central domain"/>
    <property type="match status" value="1"/>
</dbReference>
<dbReference type="Gene3D" id="2.130.10.80">
    <property type="entry name" value="Galactose oxidase/kelch, beta-propeller"/>
    <property type="match status" value="1"/>
</dbReference>
<evidence type="ECO:0000259" key="3">
    <source>
        <dbReference type="PROSITE" id="PS51212"/>
    </source>
</evidence>
<dbReference type="InterPro" id="IPR014756">
    <property type="entry name" value="Ig_E-set"/>
</dbReference>
<dbReference type="AlphaFoldDB" id="A0A409XC85"/>
<feature type="domain" description="WSC" evidence="3">
    <location>
        <begin position="286"/>
        <end position="380"/>
    </location>
</feature>
<name>A0A409XC85_PSICY</name>
<dbReference type="CDD" id="cd02851">
    <property type="entry name" value="E_set_GO_C"/>
    <property type="match status" value="1"/>
</dbReference>
<reference evidence="4 5" key="1">
    <citation type="journal article" date="2018" name="Evol. Lett.">
        <title>Horizontal gene cluster transfer increased hallucinogenic mushroom diversity.</title>
        <authorList>
            <person name="Reynolds H.T."/>
            <person name="Vijayakumar V."/>
            <person name="Gluck-Thaler E."/>
            <person name="Korotkin H.B."/>
            <person name="Matheny P.B."/>
            <person name="Slot J.C."/>
        </authorList>
    </citation>
    <scope>NUCLEOTIDE SEQUENCE [LARGE SCALE GENOMIC DNA]</scope>
    <source>
        <strain evidence="4 5">2631</strain>
    </source>
</reference>
<dbReference type="InterPro" id="IPR037293">
    <property type="entry name" value="Gal_Oxidase_central_sf"/>
</dbReference>
<dbReference type="SUPFAM" id="SSF81296">
    <property type="entry name" value="E set domains"/>
    <property type="match status" value="1"/>
</dbReference>